<reference evidence="1 2" key="1">
    <citation type="submission" date="2018-11" db="EMBL/GenBank/DDBJ databases">
        <authorList>
            <consortium name="Pathogen Informatics"/>
        </authorList>
    </citation>
    <scope>NUCLEOTIDE SEQUENCE [LARGE SCALE GENOMIC DNA]</scope>
</reference>
<dbReference type="Proteomes" id="UP000281553">
    <property type="component" value="Unassembled WGS sequence"/>
</dbReference>
<dbReference type="EMBL" id="UYRU01082147">
    <property type="protein sequence ID" value="VDN32430.1"/>
    <property type="molecule type" value="Genomic_DNA"/>
</dbReference>
<gene>
    <name evidence="1" type="ORF">DILT_LOCUS15981</name>
</gene>
<proteinExistence type="predicted"/>
<sequence length="111" mass="12430">MGCHDGTKKNDPAEGVDGCADECARQPKVILFPVIVSASDSSVLETAYLQVNHLADEPNLSLRFLTKPNYHSTLLFSDMEMDSDEKPQFFNEVMAKEPTFVFFKQDITGIR</sequence>
<protein>
    <submittedName>
        <fullName evidence="1">Uncharacterized protein</fullName>
    </submittedName>
</protein>
<name>A0A3P7MZC2_DIBLA</name>
<organism evidence="1 2">
    <name type="scientific">Dibothriocephalus latus</name>
    <name type="common">Fish tapeworm</name>
    <name type="synonym">Diphyllobothrium latum</name>
    <dbReference type="NCBI Taxonomy" id="60516"/>
    <lineage>
        <taxon>Eukaryota</taxon>
        <taxon>Metazoa</taxon>
        <taxon>Spiralia</taxon>
        <taxon>Lophotrochozoa</taxon>
        <taxon>Platyhelminthes</taxon>
        <taxon>Cestoda</taxon>
        <taxon>Eucestoda</taxon>
        <taxon>Diphyllobothriidea</taxon>
        <taxon>Diphyllobothriidae</taxon>
        <taxon>Dibothriocephalus</taxon>
    </lineage>
</organism>
<dbReference type="OrthoDB" id="275301at2759"/>
<evidence type="ECO:0000313" key="2">
    <source>
        <dbReference type="Proteomes" id="UP000281553"/>
    </source>
</evidence>
<dbReference type="AlphaFoldDB" id="A0A3P7MZC2"/>
<accession>A0A3P7MZC2</accession>
<evidence type="ECO:0000313" key="1">
    <source>
        <dbReference type="EMBL" id="VDN32430.1"/>
    </source>
</evidence>
<keyword evidence="2" id="KW-1185">Reference proteome</keyword>